<reference evidence="2" key="1">
    <citation type="journal article" date="2017" name="Genome Biol.">
        <title>Comparative genomics reveals high biological diversity and specific adaptations in the industrially and medically important fungal genus Aspergillus.</title>
        <authorList>
            <person name="de Vries R.P."/>
            <person name="Riley R."/>
            <person name="Wiebenga A."/>
            <person name="Aguilar-Osorio G."/>
            <person name="Amillis S."/>
            <person name="Uchima C.A."/>
            <person name="Anderluh G."/>
            <person name="Asadollahi M."/>
            <person name="Askin M."/>
            <person name="Barry K."/>
            <person name="Battaglia E."/>
            <person name="Bayram O."/>
            <person name="Benocci T."/>
            <person name="Braus-Stromeyer S.A."/>
            <person name="Caldana C."/>
            <person name="Canovas D."/>
            <person name="Cerqueira G.C."/>
            <person name="Chen F."/>
            <person name="Chen W."/>
            <person name="Choi C."/>
            <person name="Clum A."/>
            <person name="Dos Santos R.A."/>
            <person name="Damasio A.R."/>
            <person name="Diallinas G."/>
            <person name="Emri T."/>
            <person name="Fekete E."/>
            <person name="Flipphi M."/>
            <person name="Freyberg S."/>
            <person name="Gallo A."/>
            <person name="Gournas C."/>
            <person name="Habgood R."/>
            <person name="Hainaut M."/>
            <person name="Harispe M.L."/>
            <person name="Henrissat B."/>
            <person name="Hilden K.S."/>
            <person name="Hope R."/>
            <person name="Hossain A."/>
            <person name="Karabika E."/>
            <person name="Karaffa L."/>
            <person name="Karanyi Z."/>
            <person name="Krasevec N."/>
            <person name="Kuo A."/>
            <person name="Kusch H."/>
            <person name="LaButti K."/>
            <person name="Lagendijk E.L."/>
            <person name="Lapidus A."/>
            <person name="Levasseur A."/>
            <person name="Lindquist E."/>
            <person name="Lipzen A."/>
            <person name="Logrieco A.F."/>
            <person name="MacCabe A."/>
            <person name="Maekelae M.R."/>
            <person name="Malavazi I."/>
            <person name="Melin P."/>
            <person name="Meyer V."/>
            <person name="Mielnichuk N."/>
            <person name="Miskei M."/>
            <person name="Molnar A.P."/>
            <person name="Mule G."/>
            <person name="Ngan C.Y."/>
            <person name="Orejas M."/>
            <person name="Orosz E."/>
            <person name="Ouedraogo J.P."/>
            <person name="Overkamp K.M."/>
            <person name="Park H.-S."/>
            <person name="Perrone G."/>
            <person name="Piumi F."/>
            <person name="Punt P.J."/>
            <person name="Ram A.F."/>
            <person name="Ramon A."/>
            <person name="Rauscher S."/>
            <person name="Record E."/>
            <person name="Riano-Pachon D.M."/>
            <person name="Robert V."/>
            <person name="Roehrig J."/>
            <person name="Ruller R."/>
            <person name="Salamov A."/>
            <person name="Salih N.S."/>
            <person name="Samson R.A."/>
            <person name="Sandor E."/>
            <person name="Sanguinetti M."/>
            <person name="Schuetze T."/>
            <person name="Sepcic K."/>
            <person name="Shelest E."/>
            <person name="Sherlock G."/>
            <person name="Sophianopoulou V."/>
            <person name="Squina F.M."/>
            <person name="Sun H."/>
            <person name="Susca A."/>
            <person name="Todd R.B."/>
            <person name="Tsang A."/>
            <person name="Unkles S.E."/>
            <person name="van de Wiele N."/>
            <person name="van Rossen-Uffink D."/>
            <person name="Oliveira J.V."/>
            <person name="Vesth T.C."/>
            <person name="Visser J."/>
            <person name="Yu J.-H."/>
            <person name="Zhou M."/>
            <person name="Andersen M.R."/>
            <person name="Archer D.B."/>
            <person name="Baker S.E."/>
            <person name="Benoit I."/>
            <person name="Brakhage A.A."/>
            <person name="Braus G.H."/>
            <person name="Fischer R."/>
            <person name="Frisvad J.C."/>
            <person name="Goldman G.H."/>
            <person name="Houbraken J."/>
            <person name="Oakley B."/>
            <person name="Pocsi I."/>
            <person name="Scazzocchio C."/>
            <person name="Seiboth B."/>
            <person name="vanKuyk P.A."/>
            <person name="Wortman J."/>
            <person name="Dyer P.S."/>
            <person name="Grigoriev I.V."/>
        </authorList>
    </citation>
    <scope>NUCLEOTIDE SEQUENCE [LARGE SCALE GENOMIC DNA]</scope>
    <source>
        <strain evidence="2">ATCC 16872 / CBS 172.66 / WB 5094</strain>
    </source>
</reference>
<dbReference type="EMBL" id="KV878986">
    <property type="protein sequence ID" value="OJJ96314.1"/>
    <property type="molecule type" value="Genomic_DNA"/>
</dbReference>
<name>A0A1L9WJH8_ASPA1</name>
<gene>
    <name evidence="1" type="ORF">ASPACDRAFT_47082</name>
</gene>
<dbReference type="OrthoDB" id="3800738at2759"/>
<sequence length="146" mass="17538">MLLQQPLTSIVRFWNPECLSGPYWHNLPKDQTVKTGAEWTPEEDYLRMENVAYEIDTGAISAGPLPFLCWADAKALRQVMRKFKRRKQLRRDRILKRYLRRFDLTINTECPDFWPIVWFEDHPVPVRDFRQFCETRDVKLLIADPR</sequence>
<dbReference type="Proteomes" id="UP000184546">
    <property type="component" value="Unassembled WGS sequence"/>
</dbReference>
<evidence type="ECO:0000313" key="2">
    <source>
        <dbReference type="Proteomes" id="UP000184546"/>
    </source>
</evidence>
<dbReference type="AlphaFoldDB" id="A0A1L9WJH8"/>
<dbReference type="RefSeq" id="XP_020052654.1">
    <property type="nucleotide sequence ID" value="XM_020201898.1"/>
</dbReference>
<dbReference type="GeneID" id="30975712"/>
<proteinExistence type="predicted"/>
<accession>A0A1L9WJH8</accession>
<organism evidence="1 2">
    <name type="scientific">Aspergillus aculeatus (strain ATCC 16872 / CBS 172.66 / WB 5094)</name>
    <dbReference type="NCBI Taxonomy" id="690307"/>
    <lineage>
        <taxon>Eukaryota</taxon>
        <taxon>Fungi</taxon>
        <taxon>Dikarya</taxon>
        <taxon>Ascomycota</taxon>
        <taxon>Pezizomycotina</taxon>
        <taxon>Eurotiomycetes</taxon>
        <taxon>Eurotiomycetidae</taxon>
        <taxon>Eurotiales</taxon>
        <taxon>Aspergillaceae</taxon>
        <taxon>Aspergillus</taxon>
        <taxon>Aspergillus subgen. Circumdati</taxon>
    </lineage>
</organism>
<evidence type="ECO:0000313" key="1">
    <source>
        <dbReference type="EMBL" id="OJJ96314.1"/>
    </source>
</evidence>
<dbReference type="VEuPathDB" id="FungiDB:ASPACDRAFT_47082"/>
<protein>
    <submittedName>
        <fullName evidence="1">Uncharacterized protein</fullName>
    </submittedName>
</protein>
<keyword evidence="2" id="KW-1185">Reference proteome</keyword>